<feature type="domain" description="FecR protein" evidence="1">
    <location>
        <begin position="49"/>
        <end position="137"/>
    </location>
</feature>
<dbReference type="PANTHER" id="PTHR38731">
    <property type="entry name" value="LIPL45-RELATED LIPOPROTEIN-RELATED"/>
    <property type="match status" value="1"/>
</dbReference>
<comment type="caution">
    <text evidence="2">The sequence shown here is derived from an EMBL/GenBank/DDBJ whole genome shotgun (WGS) entry which is preliminary data.</text>
</comment>
<dbReference type="InterPro" id="IPR006860">
    <property type="entry name" value="FecR"/>
</dbReference>
<evidence type="ECO:0000259" key="1">
    <source>
        <dbReference type="Pfam" id="PF04773"/>
    </source>
</evidence>
<evidence type="ECO:0000313" key="2">
    <source>
        <dbReference type="EMBL" id="OSJ03397.1"/>
    </source>
</evidence>
<dbReference type="Pfam" id="PF04773">
    <property type="entry name" value="FecR"/>
    <property type="match status" value="1"/>
</dbReference>
<protein>
    <recommendedName>
        <fullName evidence="1">FecR protein domain-containing protein</fullName>
    </recommendedName>
</protein>
<dbReference type="OrthoDB" id="7994644at2"/>
<dbReference type="Gene3D" id="2.60.120.1440">
    <property type="match status" value="1"/>
</dbReference>
<dbReference type="AlphaFoldDB" id="A0A1X3F0S5"/>
<proteinExistence type="predicted"/>
<dbReference type="Proteomes" id="UP000193553">
    <property type="component" value="Unassembled WGS sequence"/>
</dbReference>
<reference evidence="2 3" key="1">
    <citation type="submission" date="2017-03" db="EMBL/GenBank/DDBJ databases">
        <title>Whole genome sequences of fourteen strains of Bradyrhizobium canariense and one strain of Bradyrhizobium japonicum isolated from Lupinus (Papilionoideae: Genisteae) species in Algeria.</title>
        <authorList>
            <person name="Crovadore J."/>
            <person name="Chekireb D."/>
            <person name="Brachmann A."/>
            <person name="Chablais R."/>
            <person name="Cochard B."/>
            <person name="Lefort F."/>
        </authorList>
    </citation>
    <scope>NUCLEOTIDE SEQUENCE [LARGE SCALE GENOMIC DNA]</scope>
    <source>
        <strain evidence="2 3">UBMA195</strain>
    </source>
</reference>
<dbReference type="PROSITE" id="PS00018">
    <property type="entry name" value="EF_HAND_1"/>
    <property type="match status" value="1"/>
</dbReference>
<dbReference type="EMBL" id="NAFI01000187">
    <property type="protein sequence ID" value="OSJ03397.1"/>
    <property type="molecule type" value="Genomic_DNA"/>
</dbReference>
<sequence length="183" mass="19127">MPSTQTEAGMREFVRAGFFALAGSFLLIGHAIAQPAANVGCTATPSAAGTQTWRCDNGITIVAESGARFELKDANRDGHIDSVELSSKALLVEVPKKPGGNPFKVLTPQAIAAVRGTKWAVDVAEAKTSVFVADGRVGVSRRNGGRSVVLDRGQGVDVEATGPLTVKTWGQPRVDALMARLGQ</sequence>
<evidence type="ECO:0000313" key="3">
    <source>
        <dbReference type="Proteomes" id="UP000193553"/>
    </source>
</evidence>
<name>A0A1X3F0S5_9BRAD</name>
<gene>
    <name evidence="2" type="ORF">BSZ18_33405</name>
</gene>
<organism evidence="2 3">
    <name type="scientific">Bradyrhizobium canariense</name>
    <dbReference type="NCBI Taxonomy" id="255045"/>
    <lineage>
        <taxon>Bacteria</taxon>
        <taxon>Pseudomonadati</taxon>
        <taxon>Pseudomonadota</taxon>
        <taxon>Alphaproteobacteria</taxon>
        <taxon>Hyphomicrobiales</taxon>
        <taxon>Nitrobacteraceae</taxon>
        <taxon>Bradyrhizobium</taxon>
    </lineage>
</organism>
<dbReference type="InterPro" id="IPR018247">
    <property type="entry name" value="EF_Hand_1_Ca_BS"/>
</dbReference>
<accession>A0A1X3F0S5</accession>